<proteinExistence type="inferred from homology"/>
<feature type="compositionally biased region" description="Basic residues" evidence="6">
    <location>
        <begin position="433"/>
        <end position="445"/>
    </location>
</feature>
<evidence type="ECO:0000256" key="5">
    <source>
        <dbReference type="ARBA" id="ARBA00023242"/>
    </source>
</evidence>
<dbReference type="Proteomes" id="UP001487740">
    <property type="component" value="Unassembled WGS sequence"/>
</dbReference>
<keyword evidence="4" id="KW-0677">Repeat</keyword>
<evidence type="ECO:0000259" key="7">
    <source>
        <dbReference type="Pfam" id="PF08159"/>
    </source>
</evidence>
<dbReference type="InterPro" id="IPR012580">
    <property type="entry name" value="NUC153"/>
</dbReference>
<feature type="region of interest" description="Disordered" evidence="6">
    <location>
        <begin position="265"/>
        <end position="451"/>
    </location>
</feature>
<dbReference type="InterPro" id="IPR040382">
    <property type="entry name" value="NOL10/Enp2"/>
</dbReference>
<comment type="subcellular location">
    <subcellularLocation>
        <location evidence="1">Nucleus</location>
        <location evidence="1">Nucleolus</location>
    </subcellularLocation>
</comment>
<dbReference type="GO" id="GO:0032040">
    <property type="term" value="C:small-subunit processome"/>
    <property type="evidence" value="ECO:0007669"/>
    <property type="project" value="TreeGrafter"/>
</dbReference>
<dbReference type="Pfam" id="PF23098">
    <property type="entry name" value="Beta-prop_NOL10_N"/>
    <property type="match status" value="1"/>
</dbReference>
<organism evidence="10 11">
    <name type="scientific">Scylla paramamosain</name>
    <name type="common">Mud crab</name>
    <dbReference type="NCBI Taxonomy" id="85552"/>
    <lineage>
        <taxon>Eukaryota</taxon>
        <taxon>Metazoa</taxon>
        <taxon>Ecdysozoa</taxon>
        <taxon>Arthropoda</taxon>
        <taxon>Crustacea</taxon>
        <taxon>Multicrustacea</taxon>
        <taxon>Malacostraca</taxon>
        <taxon>Eumalacostraca</taxon>
        <taxon>Eucarida</taxon>
        <taxon>Decapoda</taxon>
        <taxon>Pleocyemata</taxon>
        <taxon>Brachyura</taxon>
        <taxon>Eubrachyura</taxon>
        <taxon>Portunoidea</taxon>
        <taxon>Portunidae</taxon>
        <taxon>Portuninae</taxon>
        <taxon>Scylla</taxon>
    </lineage>
</organism>
<feature type="compositionally biased region" description="Polar residues" evidence="6">
    <location>
        <begin position="352"/>
        <end position="371"/>
    </location>
</feature>
<evidence type="ECO:0000256" key="2">
    <source>
        <dbReference type="ARBA" id="ARBA00005264"/>
    </source>
</evidence>
<dbReference type="Pfam" id="PF08159">
    <property type="entry name" value="NUC153"/>
    <property type="match status" value="1"/>
</dbReference>
<feature type="compositionally biased region" description="Basic and acidic residues" evidence="6">
    <location>
        <begin position="415"/>
        <end position="432"/>
    </location>
</feature>
<keyword evidence="3" id="KW-0853">WD repeat</keyword>
<dbReference type="SUPFAM" id="SSF50978">
    <property type="entry name" value="WD40 repeat-like"/>
    <property type="match status" value="1"/>
</dbReference>
<dbReference type="AlphaFoldDB" id="A0AAW0V1B7"/>
<feature type="domain" description="NUC153" evidence="7">
    <location>
        <begin position="238"/>
        <end position="260"/>
    </location>
</feature>
<feature type="compositionally biased region" description="Basic and acidic residues" evidence="6">
    <location>
        <begin position="379"/>
        <end position="389"/>
    </location>
</feature>
<name>A0AAW0V1B7_SCYPA</name>
<evidence type="ECO:0000313" key="11">
    <source>
        <dbReference type="Proteomes" id="UP001487740"/>
    </source>
</evidence>
<accession>A0AAW0V1B7</accession>
<dbReference type="Gene3D" id="2.130.10.10">
    <property type="entry name" value="YVTN repeat-like/Quinoprotein amine dehydrogenase"/>
    <property type="match status" value="1"/>
</dbReference>
<comment type="similarity">
    <text evidence="2">Belongs to the WD repeat NOL10/ENP2 family.</text>
</comment>
<protein>
    <recommendedName>
        <fullName evidence="12">Nucleolar protein 10</fullName>
    </recommendedName>
</protein>
<feature type="compositionally biased region" description="Basic and acidic residues" evidence="6">
    <location>
        <begin position="305"/>
        <end position="350"/>
    </location>
</feature>
<keyword evidence="11" id="KW-1185">Reference proteome</keyword>
<evidence type="ECO:0000313" key="10">
    <source>
        <dbReference type="EMBL" id="KAK8406137.1"/>
    </source>
</evidence>
<dbReference type="InterPro" id="IPR056551">
    <property type="entry name" value="Beta-prop_NOL10_N"/>
</dbReference>
<reference evidence="10 11" key="1">
    <citation type="submission" date="2023-03" db="EMBL/GenBank/DDBJ databases">
        <title>High-quality genome of Scylla paramamosain provides insights in environmental adaptation.</title>
        <authorList>
            <person name="Zhang L."/>
        </authorList>
    </citation>
    <scope>NUCLEOTIDE SEQUENCE [LARGE SCALE GENOMIC DNA]</scope>
    <source>
        <strain evidence="10">LZ_2023a</strain>
        <tissue evidence="10">Muscle</tissue>
    </source>
</reference>
<dbReference type="GO" id="GO:0030686">
    <property type="term" value="C:90S preribosome"/>
    <property type="evidence" value="ECO:0007669"/>
    <property type="project" value="TreeGrafter"/>
</dbReference>
<gene>
    <name evidence="10" type="ORF">O3P69_007095</name>
</gene>
<comment type="caution">
    <text evidence="10">The sequence shown here is derived from an EMBL/GenBank/DDBJ whole genome shotgun (WGS) entry which is preliminary data.</text>
</comment>
<sequence>MAAENVQFNEFRSVKQLGVTALTYSDALTLGVGTQTGQVLLYDIRSNRPLLIKDHNDGYAIRDLEFHDTSGMVLSMSSKVVKIWEKATGEPHTSIESGVDYNDLCVVPQSGMLFLATEDTKMQTYFLPSLGAAPRWCSHLDALIEELEEEEAPTQYDDYKFVTEDELKQLGLHDLIGSDMLRAVMHGYYMDLRLYNKAKLIANPFDYNDFMKRKVKQKISEENQRGIQTKKLPNINRDLFESTDFQIDKDSVEYQLINPVLSRMDKKKKKQKLEEEEEERAFLEARGDLEGDESSDSDSIMSDFGDDKPEKEDREDSKLKQEAELERKMLKPRKRNIEEVKASPGKKPEPKPQSSKTQEITFRSANSLTELKTNRKKLEKMPLSERLGMEDSPGESIKQHSFGSREMNYVVKKAPKFERMRQQQKEHQEERRKIRRSTNKLKGKFRIKEPL</sequence>
<dbReference type="InterPro" id="IPR036322">
    <property type="entry name" value="WD40_repeat_dom_sf"/>
</dbReference>
<feature type="compositionally biased region" description="Basic and acidic residues" evidence="6">
    <location>
        <begin position="280"/>
        <end position="289"/>
    </location>
</feature>
<keyword evidence="5" id="KW-0539">Nucleus</keyword>
<dbReference type="GO" id="GO:0000462">
    <property type="term" value="P:maturation of SSU-rRNA from tricistronic rRNA transcript (SSU-rRNA, 5.8S rRNA, LSU-rRNA)"/>
    <property type="evidence" value="ECO:0007669"/>
    <property type="project" value="TreeGrafter"/>
</dbReference>
<evidence type="ECO:0000256" key="1">
    <source>
        <dbReference type="ARBA" id="ARBA00004604"/>
    </source>
</evidence>
<dbReference type="InterPro" id="IPR056550">
    <property type="entry name" value="NOL10_2nd"/>
</dbReference>
<evidence type="ECO:0000256" key="6">
    <source>
        <dbReference type="SAM" id="MobiDB-lite"/>
    </source>
</evidence>
<evidence type="ECO:0000259" key="9">
    <source>
        <dbReference type="Pfam" id="PF23098"/>
    </source>
</evidence>
<dbReference type="PANTHER" id="PTHR14927:SF0">
    <property type="entry name" value="NUCLEOLAR PROTEIN 10"/>
    <property type="match status" value="1"/>
</dbReference>
<evidence type="ECO:0000256" key="4">
    <source>
        <dbReference type="ARBA" id="ARBA00022737"/>
    </source>
</evidence>
<evidence type="ECO:0008006" key="12">
    <source>
        <dbReference type="Google" id="ProtNLM"/>
    </source>
</evidence>
<dbReference type="InterPro" id="IPR015943">
    <property type="entry name" value="WD40/YVTN_repeat-like_dom_sf"/>
</dbReference>
<feature type="domain" description="Nucleolar protein 10-like N-terminal" evidence="9">
    <location>
        <begin position="27"/>
        <end position="152"/>
    </location>
</feature>
<dbReference type="PANTHER" id="PTHR14927">
    <property type="entry name" value="NUCLEOLAR PROTEIN 10"/>
    <property type="match status" value="1"/>
</dbReference>
<dbReference type="Pfam" id="PF23097">
    <property type="entry name" value="NOL10_2nd"/>
    <property type="match status" value="1"/>
</dbReference>
<feature type="domain" description="Nucleolar protein 10-like second" evidence="8">
    <location>
        <begin position="156"/>
        <end position="203"/>
    </location>
</feature>
<dbReference type="EMBL" id="JARAKH010000002">
    <property type="protein sequence ID" value="KAK8406137.1"/>
    <property type="molecule type" value="Genomic_DNA"/>
</dbReference>
<evidence type="ECO:0000259" key="8">
    <source>
        <dbReference type="Pfam" id="PF23097"/>
    </source>
</evidence>
<evidence type="ECO:0000256" key="3">
    <source>
        <dbReference type="ARBA" id="ARBA00022574"/>
    </source>
</evidence>